<dbReference type="SUPFAM" id="SSF56801">
    <property type="entry name" value="Acetyl-CoA synthetase-like"/>
    <property type="match status" value="1"/>
</dbReference>
<dbReference type="Gene3D" id="3.30.300.30">
    <property type="match status" value="1"/>
</dbReference>
<dbReference type="PROSITE" id="PS00455">
    <property type="entry name" value="AMP_BINDING"/>
    <property type="match status" value="1"/>
</dbReference>
<evidence type="ECO:0000259" key="3">
    <source>
        <dbReference type="Pfam" id="PF13193"/>
    </source>
</evidence>
<proteinExistence type="predicted"/>
<dbReference type="Proteomes" id="UP000601041">
    <property type="component" value="Unassembled WGS sequence"/>
</dbReference>
<evidence type="ECO:0000256" key="1">
    <source>
        <dbReference type="ARBA" id="ARBA00022723"/>
    </source>
</evidence>
<name>A0ABM8PWV6_9HYPH</name>
<keyword evidence="5" id="KW-1185">Reference proteome</keyword>
<comment type="caution">
    <text evidence="4">The sequence shown here is derived from an EMBL/GenBank/DDBJ whole genome shotgun (WGS) entry which is preliminary data.</text>
</comment>
<feature type="domain" description="AMP-binding enzyme C-terminal" evidence="3">
    <location>
        <begin position="431"/>
        <end position="506"/>
    </location>
</feature>
<dbReference type="InterPro" id="IPR042099">
    <property type="entry name" value="ANL_N_sf"/>
</dbReference>
<accession>A0ABM8PWV6</accession>
<dbReference type="InterPro" id="IPR000873">
    <property type="entry name" value="AMP-dep_synth/lig_dom"/>
</dbReference>
<evidence type="ECO:0000313" key="4">
    <source>
        <dbReference type="EMBL" id="CAD7052359.1"/>
    </source>
</evidence>
<evidence type="ECO:0000313" key="5">
    <source>
        <dbReference type="Proteomes" id="UP000601041"/>
    </source>
</evidence>
<dbReference type="PANTHER" id="PTHR43767">
    <property type="entry name" value="LONG-CHAIN-FATTY-ACID--COA LIGASE"/>
    <property type="match status" value="1"/>
</dbReference>
<feature type="domain" description="AMP-dependent synthetase/ligase" evidence="2">
    <location>
        <begin position="14"/>
        <end position="370"/>
    </location>
</feature>
<dbReference type="Pfam" id="PF13193">
    <property type="entry name" value="AMP-binding_C"/>
    <property type="match status" value="1"/>
</dbReference>
<dbReference type="InterPro" id="IPR050237">
    <property type="entry name" value="ATP-dep_AMP-bd_enzyme"/>
</dbReference>
<reference evidence="4 5" key="1">
    <citation type="submission" date="2020-11" db="EMBL/GenBank/DDBJ databases">
        <authorList>
            <person name="Lassalle F."/>
        </authorList>
    </citation>
    <scope>NUCLEOTIDE SEQUENCE [LARGE SCALE GENOMIC DNA]</scope>
    <source>
        <strain evidence="4 5">AB21</strain>
    </source>
</reference>
<dbReference type="InterPro" id="IPR020845">
    <property type="entry name" value="AMP-binding_CS"/>
</dbReference>
<dbReference type="Pfam" id="PF00501">
    <property type="entry name" value="AMP-binding"/>
    <property type="match status" value="1"/>
</dbReference>
<dbReference type="RefSeq" id="WP_142589523.1">
    <property type="nucleotide sequence ID" value="NZ_CABFWE030000011.1"/>
</dbReference>
<keyword evidence="1" id="KW-0479">Metal-binding</keyword>
<dbReference type="PANTHER" id="PTHR43767:SF10">
    <property type="entry name" value="SURFACTIN SYNTHASE SUBUNIT 1"/>
    <property type="match status" value="1"/>
</dbReference>
<organism evidence="4 5">
    <name type="scientific">Pseudorhizobium halotolerans</name>
    <dbReference type="NCBI Taxonomy" id="1233081"/>
    <lineage>
        <taxon>Bacteria</taxon>
        <taxon>Pseudomonadati</taxon>
        <taxon>Pseudomonadota</taxon>
        <taxon>Alphaproteobacteria</taxon>
        <taxon>Hyphomicrobiales</taxon>
        <taxon>Rhizobiaceae</taxon>
        <taxon>Rhizobium/Agrobacterium group</taxon>
        <taxon>Pseudorhizobium</taxon>
    </lineage>
</organism>
<dbReference type="EMBL" id="CABFWE030000011">
    <property type="protein sequence ID" value="CAD7052359.1"/>
    <property type="molecule type" value="Genomic_DNA"/>
</dbReference>
<protein>
    <submittedName>
        <fullName evidence="4">AMP-dependent synthetase</fullName>
    </submittedName>
</protein>
<dbReference type="InterPro" id="IPR025110">
    <property type="entry name" value="AMP-bd_C"/>
</dbReference>
<gene>
    <name evidence="4" type="ORF">RHAB21_04436</name>
</gene>
<evidence type="ECO:0000259" key="2">
    <source>
        <dbReference type="Pfam" id="PF00501"/>
    </source>
</evidence>
<dbReference type="Gene3D" id="3.40.50.12780">
    <property type="entry name" value="N-terminal domain of ligase-like"/>
    <property type="match status" value="1"/>
</dbReference>
<dbReference type="InterPro" id="IPR045851">
    <property type="entry name" value="AMP-bd_C_sf"/>
</dbReference>
<sequence>MSALATSFYDLLADNVADAIDRVAIVEDGVESTYGELSEVTDRLADHLYEAGVSRGDRVIIQLRKSIAEVAAMFAVAKLGAAIVNVNSQCTAEQVAYIANDSGASCIILDPRAATALSTRGLPTSVTRVLVNGTPPVDARFTDCRSNCGSRSPNVARRMSTDLAMIIYTSGSTGMPKGVMLSNNNILAGARSVARYLGLTQDDRLLSVLPYSFDYGLNQLTTMMLLGGTVVHQPVPLAAEVINTMERERVSGVAAVPPLWGQIVRALTASPRSFSCLRRVTNSGGSMAPNILAKMPLVFPGVDIFLMYGLTEAFRSTYLQPHKFALKRGSIGQAVPDAEVFVIKHGVGLAGPNEEGELVHRGPLVSLGYWGRPELSAEKIRPCAELVDRIGLEPVVYSGDTVRIDADGDLWFVGRADMMIKTNGFRVSPEEVEDHIYRSELVSEAVAFGVDDEDLGQAIHLAVTPSQDSSGEDMLLHYCRKSLPSYMMPRHFHFWPQPMPRTASGKLDRPAVVSECRQRFAVTDAVAPIPRAPLNEGALS</sequence>